<evidence type="ECO:0000313" key="3">
    <source>
        <dbReference type="Proteomes" id="UP001595952"/>
    </source>
</evidence>
<dbReference type="InterPro" id="IPR027417">
    <property type="entry name" value="P-loop_NTPase"/>
</dbReference>
<protein>
    <submittedName>
        <fullName evidence="2">ATP-binding protein</fullName>
    </submittedName>
</protein>
<dbReference type="CDD" id="cd06170">
    <property type="entry name" value="LuxR_C_like"/>
    <property type="match status" value="1"/>
</dbReference>
<organism evidence="2 3">
    <name type="scientific">Deinococcus hohokamensis</name>
    <dbReference type="NCBI Taxonomy" id="309883"/>
    <lineage>
        <taxon>Bacteria</taxon>
        <taxon>Thermotogati</taxon>
        <taxon>Deinococcota</taxon>
        <taxon>Deinococci</taxon>
        <taxon>Deinococcales</taxon>
        <taxon>Deinococcaceae</taxon>
        <taxon>Deinococcus</taxon>
    </lineage>
</organism>
<dbReference type="InterPro" id="IPR011990">
    <property type="entry name" value="TPR-like_helical_dom_sf"/>
</dbReference>
<dbReference type="PANTHER" id="PTHR47691:SF3">
    <property type="entry name" value="HTH-TYPE TRANSCRIPTIONAL REGULATOR RV0890C-RELATED"/>
    <property type="match status" value="1"/>
</dbReference>
<dbReference type="Gene3D" id="1.10.10.10">
    <property type="entry name" value="Winged helix-like DNA-binding domain superfamily/Winged helix DNA-binding domain"/>
    <property type="match status" value="1"/>
</dbReference>
<feature type="domain" description="HTH luxR-type" evidence="1">
    <location>
        <begin position="599"/>
        <end position="664"/>
    </location>
</feature>
<evidence type="ECO:0000259" key="1">
    <source>
        <dbReference type="PROSITE" id="PS50043"/>
    </source>
</evidence>
<dbReference type="InterPro" id="IPR036388">
    <property type="entry name" value="WH-like_DNA-bd_sf"/>
</dbReference>
<sequence length="674" mass="73938">MAIAVGPNTLLLILDNFEQVLDAAPDLGQLLGAVPHLKVVVTSRTVLHLRGEHELFVGPLSDHPPDGSTGPSDAEALFALYARTVNPRFVLNESNREDVQRICRLLGGIPLALELAAARLRAVSTAGLLAWLDRPLDVLTAGPSDGPHHGQSLREAIGWSADLLTLEEREIFTACGAFVGGFSLPALAAVTDAAQPLAVLIRLVEYSLIQPVDPASAAGTSREARWSLLEPIREFAVELLKGAEHSTVLLQRHAEYFLSLAERAQREVELLSPDSQAQLQADDANLCAALTWFTQQNQGTEALRLVLALGPYWEGGSQHQVELDWSIRALSLPSTHQEPKLRADVLCARAYCEQDLQQLRTTRRTLEEAIDLYEGLHDEAGKVQALRILATVHSGLEQFPEALSLLGDLKARFEASGDAYLLCETLHNTAAVYMRLNQNTLALPFLEQAQPLAEQTNYRNGLGFILMLRVWVSYLEGPKSMPVHRVQEAWNVSQELHLPNLTSMMILVLASYAREAGKYAFAAQLFSLAEHLHAPLGHPWTSCFLPQVHRLETELRALLRSKYERERATGLRLGLESLSSDIAAWLADAGHGVRRSTPMEAVKVSLTAREQEVLRCVAQGHTDKRIAQLLSISAGTVSKHVANALGKLGLHNRVELARWAAQHGLSDAEEVLNT</sequence>
<keyword evidence="3" id="KW-1185">Reference proteome</keyword>
<dbReference type="RefSeq" id="WP_380060910.1">
    <property type="nucleotide sequence ID" value="NZ_JBHSEI010000002.1"/>
</dbReference>
<dbReference type="SUPFAM" id="SSF48452">
    <property type="entry name" value="TPR-like"/>
    <property type="match status" value="1"/>
</dbReference>
<reference evidence="3" key="1">
    <citation type="journal article" date="2019" name="Int. J. Syst. Evol. Microbiol.">
        <title>The Global Catalogue of Microorganisms (GCM) 10K type strain sequencing project: providing services to taxonomists for standard genome sequencing and annotation.</title>
        <authorList>
            <consortium name="The Broad Institute Genomics Platform"/>
            <consortium name="The Broad Institute Genome Sequencing Center for Infectious Disease"/>
            <person name="Wu L."/>
            <person name="Ma J."/>
        </authorList>
    </citation>
    <scope>NUCLEOTIDE SEQUENCE [LARGE SCALE GENOMIC DNA]</scope>
    <source>
        <strain evidence="3">CCUG 55995</strain>
    </source>
</reference>
<keyword evidence="2" id="KW-0067">ATP-binding</keyword>
<dbReference type="SUPFAM" id="SSF52540">
    <property type="entry name" value="P-loop containing nucleoside triphosphate hydrolases"/>
    <property type="match status" value="1"/>
</dbReference>
<dbReference type="InterPro" id="IPR016032">
    <property type="entry name" value="Sig_transdc_resp-reg_C-effctor"/>
</dbReference>
<dbReference type="EMBL" id="JBHSEI010000002">
    <property type="protein sequence ID" value="MFC4637883.1"/>
    <property type="molecule type" value="Genomic_DNA"/>
</dbReference>
<dbReference type="PANTHER" id="PTHR47691">
    <property type="entry name" value="REGULATOR-RELATED"/>
    <property type="match status" value="1"/>
</dbReference>
<keyword evidence="2" id="KW-0547">Nucleotide-binding</keyword>
<dbReference type="PROSITE" id="PS50043">
    <property type="entry name" value="HTH_LUXR_2"/>
    <property type="match status" value="1"/>
</dbReference>
<name>A0ABV9I7I5_9DEIO</name>
<dbReference type="Proteomes" id="UP001595952">
    <property type="component" value="Unassembled WGS sequence"/>
</dbReference>
<gene>
    <name evidence="2" type="ORF">ACFO0D_05970</name>
</gene>
<comment type="caution">
    <text evidence="2">The sequence shown here is derived from an EMBL/GenBank/DDBJ whole genome shotgun (WGS) entry which is preliminary data.</text>
</comment>
<accession>A0ABV9I7I5</accession>
<dbReference type="Gene3D" id="1.25.40.10">
    <property type="entry name" value="Tetratricopeptide repeat domain"/>
    <property type="match status" value="1"/>
</dbReference>
<evidence type="ECO:0000313" key="2">
    <source>
        <dbReference type="EMBL" id="MFC4637883.1"/>
    </source>
</evidence>
<dbReference type="SMART" id="SM00421">
    <property type="entry name" value="HTH_LUXR"/>
    <property type="match status" value="1"/>
</dbReference>
<dbReference type="Pfam" id="PF00196">
    <property type="entry name" value="GerE"/>
    <property type="match status" value="1"/>
</dbReference>
<proteinExistence type="predicted"/>
<dbReference type="SUPFAM" id="SSF46894">
    <property type="entry name" value="C-terminal effector domain of the bipartite response regulators"/>
    <property type="match status" value="1"/>
</dbReference>
<dbReference type="GO" id="GO:0005524">
    <property type="term" value="F:ATP binding"/>
    <property type="evidence" value="ECO:0007669"/>
    <property type="project" value="UniProtKB-KW"/>
</dbReference>
<dbReference type="PRINTS" id="PR00038">
    <property type="entry name" value="HTHLUXR"/>
</dbReference>
<dbReference type="InterPro" id="IPR000792">
    <property type="entry name" value="Tscrpt_reg_LuxR_C"/>
</dbReference>